<gene>
    <name evidence="3" type="ORF">BU26DRAFT_524086</name>
</gene>
<feature type="region of interest" description="Disordered" evidence="1">
    <location>
        <begin position="104"/>
        <end position="138"/>
    </location>
</feature>
<protein>
    <recommendedName>
        <fullName evidence="2">BTB domain-containing protein</fullName>
    </recommendedName>
</protein>
<dbReference type="Pfam" id="PF00651">
    <property type="entry name" value="BTB"/>
    <property type="match status" value="1"/>
</dbReference>
<evidence type="ECO:0000313" key="4">
    <source>
        <dbReference type="Proteomes" id="UP000800094"/>
    </source>
</evidence>
<dbReference type="Gene3D" id="3.30.710.10">
    <property type="entry name" value="Potassium Channel Kv1.1, Chain A"/>
    <property type="match status" value="1"/>
</dbReference>
<dbReference type="AlphaFoldDB" id="A0A6A6HZ00"/>
<accession>A0A6A6HZ00</accession>
<name>A0A6A6HZ00_9PLEO</name>
<organism evidence="3 4">
    <name type="scientific">Trematosphaeria pertusa</name>
    <dbReference type="NCBI Taxonomy" id="390896"/>
    <lineage>
        <taxon>Eukaryota</taxon>
        <taxon>Fungi</taxon>
        <taxon>Dikarya</taxon>
        <taxon>Ascomycota</taxon>
        <taxon>Pezizomycotina</taxon>
        <taxon>Dothideomycetes</taxon>
        <taxon>Pleosporomycetidae</taxon>
        <taxon>Pleosporales</taxon>
        <taxon>Massarineae</taxon>
        <taxon>Trematosphaeriaceae</taxon>
        <taxon>Trematosphaeria</taxon>
    </lineage>
</organism>
<feature type="region of interest" description="Disordered" evidence="1">
    <location>
        <begin position="384"/>
        <end position="406"/>
    </location>
</feature>
<evidence type="ECO:0000313" key="3">
    <source>
        <dbReference type="EMBL" id="KAF2243129.1"/>
    </source>
</evidence>
<dbReference type="RefSeq" id="XP_033678133.1">
    <property type="nucleotide sequence ID" value="XM_033830202.1"/>
</dbReference>
<sequence>MADHHNSNGANSSDAAPVERLKPKFSLSQVLRDHPELTMDNDPEEYFRSVPAKIQASIRKDDSSEATGSDVDEKQALEVLLKVLQTRGIDLNLSELRKRLSLDATEIPSPDPPADLEAGTNEDIDSNTDTNGTPDRRDETNLAAIPKMTYNDLLAKIDSKLDKVDADLRLNIILPPSSYNPFLTSLGSILLQPRASATKEPPVYFKVHKVLLTVHSHRLYAHLQVNKHKHERIFLVDTDKQTLSRVIDWLYYPTDYDLRSLPTDTLLKIIAVAAMLRIAKLHNSIAELLLERHTRRAHLFSYPPAFAPSKRALREVYERSKDGDGIRKLCGYLFTRTGRLHYEAEEDWELAVSRDVERWVEEKGRLGDDWKKVPASEFFLASSRGSTKGREVGSEGAPQTGALMRT</sequence>
<evidence type="ECO:0000259" key="2">
    <source>
        <dbReference type="Pfam" id="PF00651"/>
    </source>
</evidence>
<feature type="domain" description="BTB" evidence="2">
    <location>
        <begin position="204"/>
        <end position="291"/>
    </location>
</feature>
<dbReference type="SUPFAM" id="SSF54695">
    <property type="entry name" value="POZ domain"/>
    <property type="match status" value="1"/>
</dbReference>
<dbReference type="GeneID" id="54583532"/>
<reference evidence="3" key="1">
    <citation type="journal article" date="2020" name="Stud. Mycol.">
        <title>101 Dothideomycetes genomes: a test case for predicting lifestyles and emergence of pathogens.</title>
        <authorList>
            <person name="Haridas S."/>
            <person name="Albert R."/>
            <person name="Binder M."/>
            <person name="Bloem J."/>
            <person name="Labutti K."/>
            <person name="Salamov A."/>
            <person name="Andreopoulos B."/>
            <person name="Baker S."/>
            <person name="Barry K."/>
            <person name="Bills G."/>
            <person name="Bluhm B."/>
            <person name="Cannon C."/>
            <person name="Castanera R."/>
            <person name="Culley D."/>
            <person name="Daum C."/>
            <person name="Ezra D."/>
            <person name="Gonzalez J."/>
            <person name="Henrissat B."/>
            <person name="Kuo A."/>
            <person name="Liang C."/>
            <person name="Lipzen A."/>
            <person name="Lutzoni F."/>
            <person name="Magnuson J."/>
            <person name="Mondo S."/>
            <person name="Nolan M."/>
            <person name="Ohm R."/>
            <person name="Pangilinan J."/>
            <person name="Park H.-J."/>
            <person name="Ramirez L."/>
            <person name="Alfaro M."/>
            <person name="Sun H."/>
            <person name="Tritt A."/>
            <person name="Yoshinaga Y."/>
            <person name="Zwiers L.-H."/>
            <person name="Turgeon B."/>
            <person name="Goodwin S."/>
            <person name="Spatafora J."/>
            <person name="Crous P."/>
            <person name="Grigoriev I."/>
        </authorList>
    </citation>
    <scope>NUCLEOTIDE SEQUENCE</scope>
    <source>
        <strain evidence="3">CBS 122368</strain>
    </source>
</reference>
<dbReference type="InterPro" id="IPR000210">
    <property type="entry name" value="BTB/POZ_dom"/>
</dbReference>
<proteinExistence type="predicted"/>
<feature type="region of interest" description="Disordered" evidence="1">
    <location>
        <begin position="1"/>
        <end position="21"/>
    </location>
</feature>
<keyword evidence="4" id="KW-1185">Reference proteome</keyword>
<evidence type="ECO:0000256" key="1">
    <source>
        <dbReference type="SAM" id="MobiDB-lite"/>
    </source>
</evidence>
<dbReference type="Proteomes" id="UP000800094">
    <property type="component" value="Unassembled WGS sequence"/>
</dbReference>
<dbReference type="OrthoDB" id="3800513at2759"/>
<dbReference type="InterPro" id="IPR011333">
    <property type="entry name" value="SKP1/BTB/POZ_sf"/>
</dbReference>
<dbReference type="EMBL" id="ML987206">
    <property type="protein sequence ID" value="KAF2243129.1"/>
    <property type="molecule type" value="Genomic_DNA"/>
</dbReference>
<dbReference type="CDD" id="cd18186">
    <property type="entry name" value="BTB_POZ_ZBTB_KLHL-like"/>
    <property type="match status" value="1"/>
</dbReference>